<sequence length="87" mass="9636">MLPRPAAFGCASRLTSATSCWRRFHIPLTVLQPVAWWGVMQCHKSCHISTNGVVPENKDHGRTLLDIANCIFEGQQTVRIASSSDPM</sequence>
<keyword evidence="2" id="KW-1185">Reference proteome</keyword>
<accession>A0A6A7BZ49</accession>
<gene>
    <name evidence="1" type="ORF">K470DRAFT_70445</name>
</gene>
<organism evidence="1 2">
    <name type="scientific">Piedraia hortae CBS 480.64</name>
    <dbReference type="NCBI Taxonomy" id="1314780"/>
    <lineage>
        <taxon>Eukaryota</taxon>
        <taxon>Fungi</taxon>
        <taxon>Dikarya</taxon>
        <taxon>Ascomycota</taxon>
        <taxon>Pezizomycotina</taxon>
        <taxon>Dothideomycetes</taxon>
        <taxon>Dothideomycetidae</taxon>
        <taxon>Capnodiales</taxon>
        <taxon>Piedraiaceae</taxon>
        <taxon>Piedraia</taxon>
    </lineage>
</organism>
<dbReference type="EMBL" id="MU005981">
    <property type="protein sequence ID" value="KAF2860474.1"/>
    <property type="molecule type" value="Genomic_DNA"/>
</dbReference>
<name>A0A6A7BZ49_9PEZI</name>
<evidence type="ECO:0000313" key="2">
    <source>
        <dbReference type="Proteomes" id="UP000799421"/>
    </source>
</evidence>
<reference evidence="1" key="1">
    <citation type="journal article" date="2020" name="Stud. Mycol.">
        <title>101 Dothideomycetes genomes: a test case for predicting lifestyles and emergence of pathogens.</title>
        <authorList>
            <person name="Haridas S."/>
            <person name="Albert R."/>
            <person name="Binder M."/>
            <person name="Bloem J."/>
            <person name="Labutti K."/>
            <person name="Salamov A."/>
            <person name="Andreopoulos B."/>
            <person name="Baker S."/>
            <person name="Barry K."/>
            <person name="Bills G."/>
            <person name="Bluhm B."/>
            <person name="Cannon C."/>
            <person name="Castanera R."/>
            <person name="Culley D."/>
            <person name="Daum C."/>
            <person name="Ezra D."/>
            <person name="Gonzalez J."/>
            <person name="Henrissat B."/>
            <person name="Kuo A."/>
            <person name="Liang C."/>
            <person name="Lipzen A."/>
            <person name="Lutzoni F."/>
            <person name="Magnuson J."/>
            <person name="Mondo S."/>
            <person name="Nolan M."/>
            <person name="Ohm R."/>
            <person name="Pangilinan J."/>
            <person name="Park H.-J."/>
            <person name="Ramirez L."/>
            <person name="Alfaro M."/>
            <person name="Sun H."/>
            <person name="Tritt A."/>
            <person name="Yoshinaga Y."/>
            <person name="Zwiers L.-H."/>
            <person name="Turgeon B."/>
            <person name="Goodwin S."/>
            <person name="Spatafora J."/>
            <person name="Crous P."/>
            <person name="Grigoriev I."/>
        </authorList>
    </citation>
    <scope>NUCLEOTIDE SEQUENCE</scope>
    <source>
        <strain evidence="1">CBS 480.64</strain>
    </source>
</reference>
<protein>
    <submittedName>
        <fullName evidence="1">Uncharacterized protein</fullName>
    </submittedName>
</protein>
<proteinExistence type="predicted"/>
<evidence type="ECO:0000313" key="1">
    <source>
        <dbReference type="EMBL" id="KAF2860474.1"/>
    </source>
</evidence>
<dbReference type="AlphaFoldDB" id="A0A6A7BZ49"/>
<dbReference type="Proteomes" id="UP000799421">
    <property type="component" value="Unassembled WGS sequence"/>
</dbReference>